<keyword evidence="3 6" id="KW-0808">Transferase</keyword>
<comment type="similarity">
    <text evidence="6">Belongs to the class I-like SAM-binding methyltransferase superfamily. C5-methyltransferase family.</text>
</comment>
<gene>
    <name evidence="7" type="ORF">HMPREF0519_2120</name>
</gene>
<evidence type="ECO:0000313" key="8">
    <source>
        <dbReference type="Proteomes" id="UP000003752"/>
    </source>
</evidence>
<dbReference type="InterPro" id="IPR001525">
    <property type="entry name" value="C5_MeTfrase"/>
</dbReference>
<dbReference type="EC" id="2.1.1.37" evidence="1"/>
<dbReference type="PANTHER" id="PTHR10629:SF52">
    <property type="entry name" value="DNA (CYTOSINE-5)-METHYLTRANSFERASE 1"/>
    <property type="match status" value="1"/>
</dbReference>
<evidence type="ECO:0000313" key="7">
    <source>
        <dbReference type="EMBL" id="EEI23954.1"/>
    </source>
</evidence>
<comment type="caution">
    <text evidence="6">Lacks conserved residue(s) required for the propagation of feature annotation.</text>
</comment>
<comment type="caution">
    <text evidence="7">The sequence shown here is derived from an EMBL/GenBank/DDBJ whole genome shotgun (WGS) entry which is preliminary data.</text>
</comment>
<evidence type="ECO:0000256" key="2">
    <source>
        <dbReference type="ARBA" id="ARBA00022603"/>
    </source>
</evidence>
<protein>
    <recommendedName>
        <fullName evidence="1">DNA (cytosine-5-)-methyltransferase</fullName>
        <ecNumber evidence="1">2.1.1.37</ecNumber>
    </recommendedName>
</protein>
<evidence type="ECO:0000256" key="6">
    <source>
        <dbReference type="PROSITE-ProRule" id="PRU01016"/>
    </source>
</evidence>
<dbReference type="GO" id="GO:0003677">
    <property type="term" value="F:DNA binding"/>
    <property type="evidence" value="ECO:0007669"/>
    <property type="project" value="TreeGrafter"/>
</dbReference>
<dbReference type="GO" id="GO:0009307">
    <property type="term" value="P:DNA restriction-modification system"/>
    <property type="evidence" value="ECO:0007669"/>
    <property type="project" value="UniProtKB-KW"/>
</dbReference>
<dbReference type="GO" id="GO:0032259">
    <property type="term" value="P:methylation"/>
    <property type="evidence" value="ECO:0007669"/>
    <property type="project" value="UniProtKB-KW"/>
</dbReference>
<keyword evidence="4 6" id="KW-0949">S-adenosyl-L-methionine</keyword>
<evidence type="ECO:0000256" key="5">
    <source>
        <dbReference type="ARBA" id="ARBA00022747"/>
    </source>
</evidence>
<organism evidence="7 8">
    <name type="scientific">Lentilactobacillus hilgardii (strain ATCC 8290 / DSM 20176 / CCUG 30140 / JCM 1155 / KCTC 3500 / NBRC 15886 / NCIMB 8040 / NRRL B-1843 / 9)</name>
    <dbReference type="NCBI Taxonomy" id="1423757"/>
    <lineage>
        <taxon>Bacteria</taxon>
        <taxon>Bacillati</taxon>
        <taxon>Bacillota</taxon>
        <taxon>Bacilli</taxon>
        <taxon>Lactobacillales</taxon>
        <taxon>Lactobacillaceae</taxon>
        <taxon>Lentilactobacillus</taxon>
    </lineage>
</organism>
<name>C0XLK9_LENH9</name>
<accession>C0XLK9</accession>
<proteinExistence type="inferred from homology"/>
<dbReference type="GO" id="GO:0003886">
    <property type="term" value="F:DNA (cytosine-5-)-methyltransferase activity"/>
    <property type="evidence" value="ECO:0007669"/>
    <property type="project" value="UniProtKB-EC"/>
</dbReference>
<dbReference type="AlphaFoldDB" id="C0XLK9"/>
<dbReference type="SUPFAM" id="SSF53335">
    <property type="entry name" value="S-adenosyl-L-methionine-dependent methyltransferases"/>
    <property type="match status" value="1"/>
</dbReference>
<keyword evidence="2 6" id="KW-0489">Methyltransferase</keyword>
<dbReference type="Proteomes" id="UP000003752">
    <property type="component" value="Unassembled WGS sequence"/>
</dbReference>
<dbReference type="EMBL" id="ACGP01000178">
    <property type="protein sequence ID" value="EEI23954.1"/>
    <property type="molecule type" value="Genomic_DNA"/>
</dbReference>
<dbReference type="HOGENOM" id="CLU_1405245_0_0_9"/>
<keyword evidence="8" id="KW-1185">Reference proteome</keyword>
<dbReference type="RefSeq" id="WP_004561434.1">
    <property type="nucleotide sequence ID" value="NZ_GG669993.1"/>
</dbReference>
<evidence type="ECO:0000256" key="4">
    <source>
        <dbReference type="ARBA" id="ARBA00022691"/>
    </source>
</evidence>
<dbReference type="Gene3D" id="3.40.50.150">
    <property type="entry name" value="Vaccinia Virus protein VP39"/>
    <property type="match status" value="1"/>
</dbReference>
<dbReference type="InterPro" id="IPR050390">
    <property type="entry name" value="C5-Methyltransferase"/>
</dbReference>
<evidence type="ECO:0000256" key="3">
    <source>
        <dbReference type="ARBA" id="ARBA00022679"/>
    </source>
</evidence>
<dbReference type="Gene3D" id="3.90.120.10">
    <property type="entry name" value="DNA Methylase, subunit A, domain 2"/>
    <property type="match status" value="1"/>
</dbReference>
<feature type="non-terminal residue" evidence="7">
    <location>
        <position position="1"/>
    </location>
</feature>
<dbReference type="Pfam" id="PF00145">
    <property type="entry name" value="DNA_methylase"/>
    <property type="match status" value="1"/>
</dbReference>
<dbReference type="InterPro" id="IPR029063">
    <property type="entry name" value="SAM-dependent_MTases_sf"/>
</dbReference>
<evidence type="ECO:0000256" key="1">
    <source>
        <dbReference type="ARBA" id="ARBA00011975"/>
    </source>
</evidence>
<reference evidence="7 8" key="1">
    <citation type="submission" date="2009-01" db="EMBL/GenBank/DDBJ databases">
        <authorList>
            <person name="Qin X."/>
            <person name="Bachman B."/>
            <person name="Battles P."/>
            <person name="Bell A."/>
            <person name="Bess C."/>
            <person name="Bickham C."/>
            <person name="Chaboub L."/>
            <person name="Chen D."/>
            <person name="Coyle M."/>
            <person name="Deiros D.R."/>
            <person name="Dinh H."/>
            <person name="Forbes L."/>
            <person name="Fowler G."/>
            <person name="Francisco L."/>
            <person name="Fu Q."/>
            <person name="Gubbala S."/>
            <person name="Hale W."/>
            <person name="Han Y."/>
            <person name="Hemphill L."/>
            <person name="Highlander S.K."/>
            <person name="Hirani K."/>
            <person name="Hogues M."/>
            <person name="Jackson L."/>
            <person name="Jakkamsetti A."/>
            <person name="Javaid M."/>
            <person name="Jiang H."/>
            <person name="Korchina V."/>
            <person name="Kovar C."/>
            <person name="Lara F."/>
            <person name="Lee S."/>
            <person name="Mata R."/>
            <person name="Mathew T."/>
            <person name="Moen C."/>
            <person name="Morales K."/>
            <person name="Munidasa M."/>
            <person name="Nazareth L."/>
            <person name="Ngo R."/>
            <person name="Nguyen L."/>
            <person name="Okwuonu G."/>
            <person name="Ongeri F."/>
            <person name="Patil S."/>
            <person name="Petrosino J."/>
            <person name="Pham C."/>
            <person name="Pham P."/>
            <person name="Pu L.-L."/>
            <person name="Puazo M."/>
            <person name="Raj R."/>
            <person name="Reid J."/>
            <person name="Rouhana J."/>
            <person name="Saada N."/>
            <person name="Shang Y."/>
            <person name="Simmons D."/>
            <person name="Thornton R."/>
            <person name="Warren J."/>
            <person name="Weissenberger G."/>
            <person name="Zhang J."/>
            <person name="Zhang L."/>
            <person name="Zhou C."/>
            <person name="Zhu D."/>
            <person name="Muzny D."/>
            <person name="Worley K."/>
            <person name="Gibbs R."/>
        </authorList>
    </citation>
    <scope>NUCLEOTIDE SEQUENCE [LARGE SCALE GENOMIC DNA]</scope>
    <source>
        <strain evidence="8">ATCC 8290 / DSM 20176 / CCUG 30140 / JCM 1155 / KCTC 3500 / NBRC 15886 / NCIMB 8040 / NRRL B-1843 / 9</strain>
    </source>
</reference>
<dbReference type="PROSITE" id="PS51679">
    <property type="entry name" value="SAM_MT_C5"/>
    <property type="match status" value="1"/>
</dbReference>
<keyword evidence="5" id="KW-0680">Restriction system</keyword>
<sequence>LKIINVKNFGVPQNRKRLVLLGSKKQQPNFPDFTTKNIKTVRDCIGNLTPPKKSTDILQKIHSNHTEYIEKIISMIPKNGGSRKDLPESYWLKCHKHKNVGFSDVYGRMKWDTPSPTITGGCLSPSKGRFLHPEQNRSISVREASLLQSFPKNYYFNEKYPKSLLAQMIGNAIPPLVAKAQGQYLLKLQRSSK</sequence>
<dbReference type="PANTHER" id="PTHR10629">
    <property type="entry name" value="CYTOSINE-SPECIFIC METHYLTRANSFERASE"/>
    <property type="match status" value="1"/>
</dbReference>
<dbReference type="GO" id="GO:0044027">
    <property type="term" value="P:negative regulation of gene expression via chromosomal CpG island methylation"/>
    <property type="evidence" value="ECO:0007669"/>
    <property type="project" value="TreeGrafter"/>
</dbReference>